<comment type="similarity">
    <text evidence="9">Belongs to the glycosyltransferase 2 family. Plant cellulose synthase-like E subfamily.</text>
</comment>
<sequence>MRKNDYLPLFETKLAKGRTLFLLFVTTIFFGIFSIVVYRTSYIPSKEEGSRRFAWIGLFLAELWFSLYWFITLVIRWNPVYRYTFKDRLSLRYEEVLPSVDIFVCTADPTAEPPSMVVNTVLSVMAYDYPPEKLSVYLSDDGCSDLTFYAMFEALRFSKEWLPFCRKFGVEPRSPEAYFQRANSQPLGGDAAKANEWTSIKKLYEDMKTRIESTNKAGQISEEIRKQHKGFREWDSVSSRRDHQTILQILIDGRDPKAVDSEGKPLPTLVYLAREKKPHFHHNFKAGAMNALIRVSSRISNSPIILNVDCDMYSNNSEAVRDAMCFFLDEENGHEIAFVQFPQKFENISKNDIYGSSLRVIMEVELRGIDGNGGPCYIGTGCFHRRESLSGKKCIEATKVDLKNKNRYRKTEENADVLEETSKALASCDYEENTHWGKEMGLMYGCVVEDILTGLVIQCRGWRSVYFCPERKGFLGAAPTTLLQTLVQQKRWTKGDFQIFLSRYCPLWHGYNKIPLRLQLSYLAYSLWPVNCFASLYYAIVPSLCLLQGISLFPQMSNLWAVPFFYVFVGNRVYSLVELLSCGGTLQEWLNDQRMWLFKRTTSYFFAFFDYILKLLGFTESAFTLTSKVVDDDVYKRYEQEIIEFGTTSPMFTILTTVAFLNVFGFCWGVKRLILGEQSLVLNPFALQAILSGLLVFINLPIYQAIFLRKDKGRMPASVTYQSIMFTLAACSVALY</sequence>
<dbReference type="GO" id="GO:0030244">
    <property type="term" value="P:cellulose biosynthetic process"/>
    <property type="evidence" value="ECO:0007669"/>
    <property type="project" value="InterPro"/>
</dbReference>
<dbReference type="InterPro" id="IPR005150">
    <property type="entry name" value="Cellulose_synth"/>
</dbReference>
<evidence type="ECO:0000256" key="3">
    <source>
        <dbReference type="ARBA" id="ARBA00022679"/>
    </source>
</evidence>
<feature type="active site" evidence="10">
    <location>
        <position position="141"/>
    </location>
</feature>
<feature type="transmembrane region" description="Helical" evidence="13">
    <location>
        <begin position="522"/>
        <end position="540"/>
    </location>
</feature>
<reference evidence="15" key="1">
    <citation type="submission" date="2013-01" db="EMBL/GenBank/DDBJ databases">
        <title>Draft Genome Sequence of a Mulberry Tree, Morus notabilis C.K. Schneid.</title>
        <authorList>
            <person name="He N."/>
            <person name="Zhao S."/>
        </authorList>
    </citation>
    <scope>NUCLEOTIDE SEQUENCE</scope>
</reference>
<evidence type="ECO:0000256" key="10">
    <source>
        <dbReference type="PIRSR" id="PIRSR605150-1"/>
    </source>
</evidence>
<feature type="binding site" evidence="12">
    <location>
        <position position="285"/>
    </location>
    <ligand>
        <name>Mn(2+)</name>
        <dbReference type="ChEBI" id="CHEBI:29035"/>
    </ligand>
</feature>
<keyword evidence="3" id="KW-0808">Transferase</keyword>
<keyword evidence="6 13" id="KW-0472">Membrane</keyword>
<feature type="binding site" evidence="11">
    <location>
        <position position="141"/>
    </location>
    <ligand>
        <name>UDP-alpha-D-glucose</name>
        <dbReference type="ChEBI" id="CHEBI:58885"/>
    </ligand>
</feature>
<feature type="transmembrane region" description="Helical" evidence="13">
    <location>
        <begin position="715"/>
        <end position="735"/>
    </location>
</feature>
<accession>W9QQ32</accession>
<dbReference type="InterPro" id="IPR029044">
    <property type="entry name" value="Nucleotide-diphossugar_trans"/>
</dbReference>
<dbReference type="KEGG" id="mnt:21384789"/>
<dbReference type="GO" id="GO:0012505">
    <property type="term" value="C:endomembrane system"/>
    <property type="evidence" value="ECO:0007669"/>
    <property type="project" value="UniProtKB-SubCell"/>
</dbReference>
<feature type="transmembrane region" description="Helical" evidence="13">
    <location>
        <begin position="604"/>
        <end position="625"/>
    </location>
</feature>
<dbReference type="GO" id="GO:0016020">
    <property type="term" value="C:membrane"/>
    <property type="evidence" value="ECO:0007669"/>
    <property type="project" value="InterPro"/>
</dbReference>
<evidence type="ECO:0000256" key="13">
    <source>
        <dbReference type="SAM" id="Phobius"/>
    </source>
</evidence>
<dbReference type="PANTHER" id="PTHR13301">
    <property type="entry name" value="X-BOX TRANSCRIPTION FACTOR-RELATED"/>
    <property type="match status" value="1"/>
</dbReference>
<dbReference type="STRING" id="981085.W9QQ32"/>
<dbReference type="EMBL" id="KE343949">
    <property type="protein sequence ID" value="EXB49752.1"/>
    <property type="molecule type" value="Genomic_DNA"/>
</dbReference>
<keyword evidence="4 13" id="KW-0812">Transmembrane</keyword>
<keyword evidence="2" id="KW-0328">Glycosyltransferase</keyword>
<dbReference type="eggNOG" id="ENOG502QS7H">
    <property type="taxonomic scope" value="Eukaryota"/>
</dbReference>
<comment type="function">
    <text evidence="8">Thought to be a Golgi-localized beta-glycan synthase that polymerize the backbones of noncellulosic polysaccharides (hemicelluloses) of plant cell wall.</text>
</comment>
<feature type="transmembrane region" description="Helical" evidence="13">
    <location>
        <begin position="53"/>
        <end position="75"/>
    </location>
</feature>
<dbReference type="GO" id="GO:0071555">
    <property type="term" value="P:cell wall organization"/>
    <property type="evidence" value="ECO:0007669"/>
    <property type="project" value="UniProtKB-KW"/>
</dbReference>
<evidence type="ECO:0000256" key="11">
    <source>
        <dbReference type="PIRSR" id="PIRSR605150-2"/>
    </source>
</evidence>
<dbReference type="AlphaFoldDB" id="W9QQ32"/>
<protein>
    <submittedName>
        <fullName evidence="14">Cellulose synthase-like protein E6</fullName>
    </submittedName>
</protein>
<keyword evidence="5 13" id="KW-1133">Transmembrane helix</keyword>
<feature type="binding site" evidence="12">
    <location>
        <position position="309"/>
    </location>
    <ligand>
        <name>Mn(2+)</name>
        <dbReference type="ChEBI" id="CHEBI:29035"/>
    </ligand>
</feature>
<feature type="transmembrane region" description="Helical" evidence="13">
    <location>
        <begin position="680"/>
        <end position="703"/>
    </location>
</feature>
<keyword evidence="15" id="KW-1185">Reference proteome</keyword>
<evidence type="ECO:0000313" key="15">
    <source>
        <dbReference type="Proteomes" id="UP000030645"/>
    </source>
</evidence>
<proteinExistence type="inferred from homology"/>
<feature type="transmembrane region" description="Helical" evidence="13">
    <location>
        <begin position="560"/>
        <end position="583"/>
    </location>
</feature>
<feature type="active site" evidence="10">
    <location>
        <position position="450"/>
    </location>
</feature>
<feature type="transmembrane region" description="Helical" evidence="13">
    <location>
        <begin position="645"/>
        <end position="668"/>
    </location>
</feature>
<evidence type="ECO:0000256" key="9">
    <source>
        <dbReference type="ARBA" id="ARBA00060766"/>
    </source>
</evidence>
<dbReference type="Gene3D" id="3.90.550.10">
    <property type="entry name" value="Spore Coat Polysaccharide Biosynthesis Protein SpsA, Chain A"/>
    <property type="match status" value="2"/>
</dbReference>
<evidence type="ECO:0000256" key="5">
    <source>
        <dbReference type="ARBA" id="ARBA00022989"/>
    </source>
</evidence>
<evidence type="ECO:0000256" key="7">
    <source>
        <dbReference type="ARBA" id="ARBA00023316"/>
    </source>
</evidence>
<dbReference type="GO" id="GO:0016760">
    <property type="term" value="F:cellulose synthase (UDP-forming) activity"/>
    <property type="evidence" value="ECO:0007669"/>
    <property type="project" value="InterPro"/>
</dbReference>
<evidence type="ECO:0000256" key="12">
    <source>
        <dbReference type="PIRSR" id="PIRSR605150-3"/>
    </source>
</evidence>
<evidence type="ECO:0000256" key="8">
    <source>
        <dbReference type="ARBA" id="ARBA00037405"/>
    </source>
</evidence>
<feature type="binding site" evidence="11">
    <location>
        <position position="112"/>
    </location>
    <ligand>
        <name>UDP-alpha-D-glucose</name>
        <dbReference type="ChEBI" id="CHEBI:58885"/>
    </ligand>
</feature>
<dbReference type="Proteomes" id="UP000030645">
    <property type="component" value="Unassembled WGS sequence"/>
</dbReference>
<keyword evidence="7" id="KW-0961">Cell wall biogenesis/degradation</keyword>
<dbReference type="OrthoDB" id="72851at2759"/>
<gene>
    <name evidence="14" type="ORF">L484_001178</name>
</gene>
<dbReference type="FunFam" id="3.90.550.10:FF:000112">
    <property type="entry name" value="Cellulose synthase-like protein E1"/>
    <property type="match status" value="1"/>
</dbReference>
<name>W9QQ32_9ROSA</name>
<feature type="transmembrane region" description="Helical" evidence="13">
    <location>
        <begin position="20"/>
        <end position="41"/>
    </location>
</feature>
<evidence type="ECO:0000256" key="6">
    <source>
        <dbReference type="ARBA" id="ARBA00023136"/>
    </source>
</evidence>
<dbReference type="SUPFAM" id="SSF53448">
    <property type="entry name" value="Nucleotide-diphospho-sugar transferases"/>
    <property type="match status" value="1"/>
</dbReference>
<evidence type="ECO:0000256" key="1">
    <source>
        <dbReference type="ARBA" id="ARBA00004127"/>
    </source>
</evidence>
<evidence type="ECO:0000256" key="4">
    <source>
        <dbReference type="ARBA" id="ARBA00022692"/>
    </source>
</evidence>
<comment type="subcellular location">
    <subcellularLocation>
        <location evidence="1">Endomembrane system</location>
        <topology evidence="1">Multi-pass membrane protein</topology>
    </subcellularLocation>
</comment>
<organism evidence="14 15">
    <name type="scientific">Morus notabilis</name>
    <dbReference type="NCBI Taxonomy" id="981085"/>
    <lineage>
        <taxon>Eukaryota</taxon>
        <taxon>Viridiplantae</taxon>
        <taxon>Streptophyta</taxon>
        <taxon>Embryophyta</taxon>
        <taxon>Tracheophyta</taxon>
        <taxon>Spermatophyta</taxon>
        <taxon>Magnoliopsida</taxon>
        <taxon>eudicotyledons</taxon>
        <taxon>Gunneridae</taxon>
        <taxon>Pentapetalae</taxon>
        <taxon>rosids</taxon>
        <taxon>fabids</taxon>
        <taxon>Rosales</taxon>
        <taxon>Moraceae</taxon>
        <taxon>Moreae</taxon>
        <taxon>Morus</taxon>
    </lineage>
</organism>
<evidence type="ECO:0000313" key="14">
    <source>
        <dbReference type="EMBL" id="EXB49752.1"/>
    </source>
</evidence>
<evidence type="ECO:0000256" key="2">
    <source>
        <dbReference type="ARBA" id="ARBA00022676"/>
    </source>
</evidence>
<dbReference type="Pfam" id="PF03552">
    <property type="entry name" value="Cellulose_synt"/>
    <property type="match status" value="2"/>
</dbReference>